<name>A0A075A341_OPIVI</name>
<reference evidence="1 2" key="1">
    <citation type="submission" date="2013-11" db="EMBL/GenBank/DDBJ databases">
        <title>Opisthorchis viverrini - life in the bile duct.</title>
        <authorList>
            <person name="Young N.D."/>
            <person name="Nagarajan N."/>
            <person name="Lin S.J."/>
            <person name="Korhonen P.K."/>
            <person name="Jex A.R."/>
            <person name="Hall R.S."/>
            <person name="Safavi-Hemami H."/>
            <person name="Kaewkong W."/>
            <person name="Bertrand D."/>
            <person name="Gao S."/>
            <person name="Seet Q."/>
            <person name="Wongkham S."/>
            <person name="Teh B.T."/>
            <person name="Wongkham C."/>
            <person name="Intapan P.M."/>
            <person name="Maleewong W."/>
            <person name="Yang X."/>
            <person name="Hu M."/>
            <person name="Wang Z."/>
            <person name="Hofmann A."/>
            <person name="Sternberg P.W."/>
            <person name="Tan P."/>
            <person name="Wang J."/>
            <person name="Gasser R.B."/>
        </authorList>
    </citation>
    <scope>NUCLEOTIDE SEQUENCE [LARGE SCALE GENOMIC DNA]</scope>
</reference>
<dbReference type="GeneID" id="20326709"/>
<keyword evidence="2" id="KW-1185">Reference proteome</keyword>
<proteinExistence type="predicted"/>
<evidence type="ECO:0000313" key="1">
    <source>
        <dbReference type="EMBL" id="KER33771.1"/>
    </source>
</evidence>
<accession>A0A075A341</accession>
<evidence type="ECO:0000313" key="2">
    <source>
        <dbReference type="Proteomes" id="UP000054324"/>
    </source>
</evidence>
<dbReference type="Proteomes" id="UP000054324">
    <property type="component" value="Unassembled WGS sequence"/>
</dbReference>
<protein>
    <submittedName>
        <fullName evidence="1">Uncharacterized protein</fullName>
    </submittedName>
</protein>
<dbReference type="EMBL" id="KL596622">
    <property type="protein sequence ID" value="KER33771.1"/>
    <property type="molecule type" value="Genomic_DNA"/>
</dbReference>
<dbReference type="AlphaFoldDB" id="A0A075A341"/>
<gene>
    <name evidence="1" type="ORF">T265_12541</name>
</gene>
<dbReference type="RefSeq" id="XP_009162529.1">
    <property type="nucleotide sequence ID" value="XM_009164265.1"/>
</dbReference>
<sequence>MPDNESQLGVITTQIWEDLSHLFLGMEVNTVQPSRNPSEITFVDGELLEYYRYAALAEGSEDTSEAQESGPKNGVGSVRRFGNLNGVFVLEGIPYHLDTTIQTDKHERWKWDKGELEKLGQEFSGHEPKYTVIVNSKIKIIRTTKFMRPMAASENTEAE</sequence>
<dbReference type="KEGG" id="ovi:T265_12541"/>
<organism evidence="1 2">
    <name type="scientific">Opisthorchis viverrini</name>
    <name type="common">Southeast Asian liver fluke</name>
    <dbReference type="NCBI Taxonomy" id="6198"/>
    <lineage>
        <taxon>Eukaryota</taxon>
        <taxon>Metazoa</taxon>
        <taxon>Spiralia</taxon>
        <taxon>Lophotrochozoa</taxon>
        <taxon>Platyhelminthes</taxon>
        <taxon>Trematoda</taxon>
        <taxon>Digenea</taxon>
        <taxon>Opisthorchiida</taxon>
        <taxon>Opisthorchiata</taxon>
        <taxon>Opisthorchiidae</taxon>
        <taxon>Opisthorchis</taxon>
    </lineage>
</organism>
<dbReference type="CTD" id="20326709"/>